<proteinExistence type="predicted"/>
<organism evidence="2 3">
    <name type="scientific">Symbiodinium microadriaticum</name>
    <name type="common">Dinoflagellate</name>
    <name type="synonym">Zooxanthella microadriatica</name>
    <dbReference type="NCBI Taxonomy" id="2951"/>
    <lineage>
        <taxon>Eukaryota</taxon>
        <taxon>Sar</taxon>
        <taxon>Alveolata</taxon>
        <taxon>Dinophyceae</taxon>
        <taxon>Suessiales</taxon>
        <taxon>Symbiodiniaceae</taxon>
        <taxon>Symbiodinium</taxon>
    </lineage>
</organism>
<evidence type="ECO:0000313" key="2">
    <source>
        <dbReference type="EMBL" id="OLQ01979.1"/>
    </source>
</evidence>
<dbReference type="EMBL" id="LSRX01000276">
    <property type="protein sequence ID" value="OLQ01979.1"/>
    <property type="molecule type" value="Genomic_DNA"/>
</dbReference>
<feature type="signal peptide" evidence="1">
    <location>
        <begin position="1"/>
        <end position="26"/>
    </location>
</feature>
<protein>
    <submittedName>
        <fullName evidence="2">Uncharacterized protein</fullName>
    </submittedName>
</protein>
<keyword evidence="3" id="KW-1185">Reference proteome</keyword>
<reference evidence="2 3" key="1">
    <citation type="submission" date="2016-02" db="EMBL/GenBank/DDBJ databases">
        <title>Genome analysis of coral dinoflagellate symbionts highlights evolutionary adaptations to a symbiotic lifestyle.</title>
        <authorList>
            <person name="Aranda M."/>
            <person name="Li Y."/>
            <person name="Liew Y.J."/>
            <person name="Baumgarten S."/>
            <person name="Simakov O."/>
            <person name="Wilson M."/>
            <person name="Piel J."/>
            <person name="Ashoor H."/>
            <person name="Bougouffa S."/>
            <person name="Bajic V.B."/>
            <person name="Ryu T."/>
            <person name="Ravasi T."/>
            <person name="Bayer T."/>
            <person name="Micklem G."/>
            <person name="Kim H."/>
            <person name="Bhak J."/>
            <person name="Lajeunesse T.C."/>
            <person name="Voolstra C.R."/>
        </authorList>
    </citation>
    <scope>NUCLEOTIDE SEQUENCE [LARGE SCALE GENOMIC DNA]</scope>
    <source>
        <strain evidence="2 3">CCMP2467</strain>
    </source>
</reference>
<gene>
    <name evidence="2" type="ORF">AK812_SmicGene15238</name>
</gene>
<evidence type="ECO:0000313" key="3">
    <source>
        <dbReference type="Proteomes" id="UP000186817"/>
    </source>
</evidence>
<dbReference type="Proteomes" id="UP000186817">
    <property type="component" value="Unassembled WGS sequence"/>
</dbReference>
<name>A0A1Q9E3K3_SYMMI</name>
<accession>A0A1Q9E3K3</accession>
<dbReference type="AlphaFoldDB" id="A0A1Q9E3K3"/>
<keyword evidence="1" id="KW-0732">Signal</keyword>
<evidence type="ECO:0000256" key="1">
    <source>
        <dbReference type="SAM" id="SignalP"/>
    </source>
</evidence>
<comment type="caution">
    <text evidence="2">The sequence shown here is derived from an EMBL/GenBank/DDBJ whole genome shotgun (WGS) entry which is preliminary data.</text>
</comment>
<sequence>MCTSFPIILTPLLCVVLRSILKLGYQGKMASSLSWRGVEVERGPARHINACSQAERRALLQQHPDARKVAAVLLGSPPADFREWVKMRQRADIEAKKALGEELPDEVGFTGFDEVRYEWAGEAPQLVLWLSLRRSKSFEHSREISVPSARKA</sequence>
<feature type="chain" id="PRO_5010286995" evidence="1">
    <location>
        <begin position="27"/>
        <end position="152"/>
    </location>
</feature>